<reference evidence="2 3" key="1">
    <citation type="submission" date="2018-11" db="EMBL/GenBank/DDBJ databases">
        <authorList>
            <consortium name="Pathogen Informatics"/>
        </authorList>
    </citation>
    <scope>NUCLEOTIDE SEQUENCE [LARGE SCALE GENOMIC DNA]</scope>
</reference>
<proteinExistence type="predicted"/>
<protein>
    <submittedName>
        <fullName evidence="2">Uncharacterized protein</fullName>
    </submittedName>
</protein>
<feature type="region of interest" description="Disordered" evidence="1">
    <location>
        <begin position="105"/>
        <end position="130"/>
    </location>
</feature>
<sequence>MVCLYFNHFLFHASPSLITAPSAVDISPLCPADSRSSSVTIGRLDVDYVDGHPTQPNQPTIFNVENLETSYLQVPPSAPFQAKHQHCNHVTCHAEDNCSRRSHLDPWQHPQHRHRQYSQTDSSIVSSLTQ</sequence>
<accession>A0A3P6P295</accession>
<feature type="non-terminal residue" evidence="2">
    <location>
        <position position="130"/>
    </location>
</feature>
<dbReference type="OrthoDB" id="6268815at2759"/>
<dbReference type="AlphaFoldDB" id="A0A3P6P295"/>
<evidence type="ECO:0000313" key="2">
    <source>
        <dbReference type="EMBL" id="VDK30542.1"/>
    </source>
</evidence>
<dbReference type="Proteomes" id="UP000281553">
    <property type="component" value="Unassembled WGS sequence"/>
</dbReference>
<organism evidence="2 3">
    <name type="scientific">Dibothriocephalus latus</name>
    <name type="common">Fish tapeworm</name>
    <name type="synonym">Diphyllobothrium latum</name>
    <dbReference type="NCBI Taxonomy" id="60516"/>
    <lineage>
        <taxon>Eukaryota</taxon>
        <taxon>Metazoa</taxon>
        <taxon>Spiralia</taxon>
        <taxon>Lophotrochozoa</taxon>
        <taxon>Platyhelminthes</taxon>
        <taxon>Cestoda</taxon>
        <taxon>Eucestoda</taxon>
        <taxon>Diphyllobothriidea</taxon>
        <taxon>Diphyllobothriidae</taxon>
        <taxon>Dibothriocephalus</taxon>
    </lineage>
</organism>
<evidence type="ECO:0000256" key="1">
    <source>
        <dbReference type="SAM" id="MobiDB-lite"/>
    </source>
</evidence>
<gene>
    <name evidence="2" type="ORF">DILT_LOCUS186</name>
</gene>
<name>A0A3P6P295_DIBLA</name>
<keyword evidence="3" id="KW-1185">Reference proteome</keyword>
<feature type="compositionally biased region" description="Polar residues" evidence="1">
    <location>
        <begin position="117"/>
        <end position="130"/>
    </location>
</feature>
<evidence type="ECO:0000313" key="3">
    <source>
        <dbReference type="Proteomes" id="UP000281553"/>
    </source>
</evidence>
<dbReference type="EMBL" id="UYRU01000672">
    <property type="protein sequence ID" value="VDK30542.1"/>
    <property type="molecule type" value="Genomic_DNA"/>
</dbReference>